<evidence type="ECO:0000256" key="1">
    <source>
        <dbReference type="ARBA" id="ARBA00001971"/>
    </source>
</evidence>
<protein>
    <submittedName>
        <fullName evidence="6">Uncharacterized protein</fullName>
    </submittedName>
</protein>
<dbReference type="GO" id="GO:0016491">
    <property type="term" value="F:oxidoreductase activity"/>
    <property type="evidence" value="ECO:0007669"/>
    <property type="project" value="UniProtKB-KW"/>
</dbReference>
<keyword evidence="4" id="KW-0560">Oxidoreductase</keyword>
<comment type="cofactor">
    <cofactor evidence="1">
        <name>heme</name>
        <dbReference type="ChEBI" id="CHEBI:30413"/>
    </cofactor>
</comment>
<dbReference type="Proteomes" id="UP001415857">
    <property type="component" value="Unassembled WGS sequence"/>
</dbReference>
<keyword evidence="7" id="KW-1185">Reference proteome</keyword>
<comment type="caution">
    <text evidence="6">The sequence shown here is derived from an EMBL/GenBank/DDBJ whole genome shotgun (WGS) entry which is preliminary data.</text>
</comment>
<comment type="similarity">
    <text evidence="2">Belongs to the cytochrome P450 family.</text>
</comment>
<reference evidence="6 7" key="1">
    <citation type="journal article" date="2024" name="Plant J.">
        <title>Genome sequences and population genomics reveal climatic adaptation and genomic divergence between two closely related sweetgum species.</title>
        <authorList>
            <person name="Xu W.Q."/>
            <person name="Ren C.Q."/>
            <person name="Zhang X.Y."/>
            <person name="Comes H.P."/>
            <person name="Liu X.H."/>
            <person name="Li Y.G."/>
            <person name="Kettle C.J."/>
            <person name="Jalonen R."/>
            <person name="Gaisberger H."/>
            <person name="Ma Y.Z."/>
            <person name="Qiu Y.X."/>
        </authorList>
    </citation>
    <scope>NUCLEOTIDE SEQUENCE [LARGE SCALE GENOMIC DNA]</scope>
    <source>
        <strain evidence="6">Hangzhou</strain>
    </source>
</reference>
<keyword evidence="5" id="KW-0408">Iron</keyword>
<evidence type="ECO:0000256" key="5">
    <source>
        <dbReference type="ARBA" id="ARBA00023004"/>
    </source>
</evidence>
<accession>A0AAP0RKG8</accession>
<evidence type="ECO:0000313" key="7">
    <source>
        <dbReference type="Proteomes" id="UP001415857"/>
    </source>
</evidence>
<keyword evidence="3" id="KW-0479">Metal-binding</keyword>
<name>A0AAP0RKG8_LIQFO</name>
<gene>
    <name evidence="6" type="ORF">L1049_013399</name>
</gene>
<organism evidence="6 7">
    <name type="scientific">Liquidambar formosana</name>
    <name type="common">Formosan gum</name>
    <dbReference type="NCBI Taxonomy" id="63359"/>
    <lineage>
        <taxon>Eukaryota</taxon>
        <taxon>Viridiplantae</taxon>
        <taxon>Streptophyta</taxon>
        <taxon>Embryophyta</taxon>
        <taxon>Tracheophyta</taxon>
        <taxon>Spermatophyta</taxon>
        <taxon>Magnoliopsida</taxon>
        <taxon>eudicotyledons</taxon>
        <taxon>Gunneridae</taxon>
        <taxon>Pentapetalae</taxon>
        <taxon>Saxifragales</taxon>
        <taxon>Altingiaceae</taxon>
        <taxon>Liquidambar</taxon>
    </lineage>
</organism>
<sequence length="52" mass="5860">MAFDLASKLSAERALTPSPLIWKIKRLFNLGTEKQLRGAINRVNDLAEEDSM</sequence>
<evidence type="ECO:0000256" key="3">
    <source>
        <dbReference type="ARBA" id="ARBA00022723"/>
    </source>
</evidence>
<dbReference type="PANTHER" id="PTHR24296">
    <property type="entry name" value="CYTOCHROME P450"/>
    <property type="match status" value="1"/>
</dbReference>
<evidence type="ECO:0000313" key="6">
    <source>
        <dbReference type="EMBL" id="KAK9279717.1"/>
    </source>
</evidence>
<dbReference type="EMBL" id="JBBPBK010000008">
    <property type="protein sequence ID" value="KAK9279717.1"/>
    <property type="molecule type" value="Genomic_DNA"/>
</dbReference>
<evidence type="ECO:0000256" key="2">
    <source>
        <dbReference type="ARBA" id="ARBA00010617"/>
    </source>
</evidence>
<proteinExistence type="inferred from homology"/>
<dbReference type="GO" id="GO:0046872">
    <property type="term" value="F:metal ion binding"/>
    <property type="evidence" value="ECO:0007669"/>
    <property type="project" value="UniProtKB-KW"/>
</dbReference>
<dbReference type="AlphaFoldDB" id="A0AAP0RKG8"/>
<evidence type="ECO:0000256" key="4">
    <source>
        <dbReference type="ARBA" id="ARBA00023002"/>
    </source>
</evidence>